<keyword evidence="3" id="KW-0560">Oxidoreductase</keyword>
<sequence>MALTGFTRAWILGFAALVLFAWRLRKIGRRPKNYPPGPPTLPLIGNLHQMPKNNGHLQFQKWAEEYGPVYSLILGSKVVVVLSSDVAVKDLLDKRSAIYSSRPEFYLGQEILSGNLRPLFMAYGNTWRMVRKLAHGVLNVAVARSYVPYQDLENKAMLTGFLDQPQDFISHIRRYTTSLTTQMTFGYRTPTSDDPNLIEMFEVAALLDLFPILRRLPDFLLPSRKLGMEVHKREMNLFMRHFLNARKQLSSGTAKPCCCIDLIRVQKELGFSDELACYMSGSLLQAGSETTSAILIGFFQAMLLFPEVAKEAQGEIDRVCGDRMPDLNDVPDLPFIRGCMKESLRWMPAAVLGVPHAVVQDDEYQGYHIPKGAAVIFNVWAIHNDPKRHPNPRQYNPSRWAGDNQNSAQAAVNADATKRDHFVFGAGRRMCQGMHIADRSLFLAMSRTLWAFDIKRAVDETTGHEIVPDVDNIVDGLFVCPRPFKANIVPRSERKVARVREEWAKMLELLDDSQQWRTVPEGLKWKDYESLSDNDEPAESKEW</sequence>
<dbReference type="PANTHER" id="PTHR46300:SF2">
    <property type="entry name" value="CYTOCHROME P450 MONOOXYGENASE ALNH-RELATED"/>
    <property type="match status" value="1"/>
</dbReference>
<dbReference type="Proteomes" id="UP000253664">
    <property type="component" value="Unassembled WGS sequence"/>
</dbReference>
<evidence type="ECO:0000256" key="6">
    <source>
        <dbReference type="PIRSR" id="PIRSR602401-1"/>
    </source>
</evidence>
<keyword evidence="7" id="KW-1133">Transmembrane helix</keyword>
<keyword evidence="4 6" id="KW-0408">Iron</keyword>
<keyword evidence="2 6" id="KW-0479">Metal-binding</keyword>
<evidence type="ECO:0000256" key="5">
    <source>
        <dbReference type="ARBA" id="ARBA00023033"/>
    </source>
</evidence>
<comment type="cofactor">
    <cofactor evidence="6">
        <name>heme</name>
        <dbReference type="ChEBI" id="CHEBI:30413"/>
    </cofactor>
</comment>
<keyword evidence="6" id="KW-0349">Heme</keyword>
<dbReference type="EMBL" id="LKCN02000007">
    <property type="protein sequence ID" value="RCI12012.1"/>
    <property type="molecule type" value="Genomic_DNA"/>
</dbReference>
<proteinExistence type="inferred from homology"/>
<feature type="binding site" description="axial binding residue" evidence="6">
    <location>
        <position position="431"/>
    </location>
    <ligand>
        <name>heme</name>
        <dbReference type="ChEBI" id="CHEBI:30413"/>
    </ligand>
    <ligandPart>
        <name>Fe</name>
        <dbReference type="ChEBI" id="CHEBI:18248"/>
    </ligandPart>
</feature>
<evidence type="ECO:0008006" key="10">
    <source>
        <dbReference type="Google" id="ProtNLM"/>
    </source>
</evidence>
<dbReference type="GO" id="GO:0016705">
    <property type="term" value="F:oxidoreductase activity, acting on paired donors, with incorporation or reduction of molecular oxygen"/>
    <property type="evidence" value="ECO:0007669"/>
    <property type="project" value="InterPro"/>
</dbReference>
<evidence type="ECO:0000256" key="2">
    <source>
        <dbReference type="ARBA" id="ARBA00022723"/>
    </source>
</evidence>
<evidence type="ECO:0000313" key="8">
    <source>
        <dbReference type="EMBL" id="RCI12012.1"/>
    </source>
</evidence>
<name>A0A367LCQ8_9HYPO</name>
<dbReference type="GO" id="GO:0005506">
    <property type="term" value="F:iron ion binding"/>
    <property type="evidence" value="ECO:0007669"/>
    <property type="project" value="InterPro"/>
</dbReference>
<keyword evidence="7" id="KW-0812">Transmembrane</keyword>
<dbReference type="Gene3D" id="1.10.630.10">
    <property type="entry name" value="Cytochrome P450"/>
    <property type="match status" value="1"/>
</dbReference>
<organism evidence="8 9">
    <name type="scientific">Ophiocordyceps polyrhachis-furcata BCC 54312</name>
    <dbReference type="NCBI Taxonomy" id="1330021"/>
    <lineage>
        <taxon>Eukaryota</taxon>
        <taxon>Fungi</taxon>
        <taxon>Dikarya</taxon>
        <taxon>Ascomycota</taxon>
        <taxon>Pezizomycotina</taxon>
        <taxon>Sordariomycetes</taxon>
        <taxon>Hypocreomycetidae</taxon>
        <taxon>Hypocreales</taxon>
        <taxon>Ophiocordycipitaceae</taxon>
        <taxon>Ophiocordyceps</taxon>
    </lineage>
</organism>
<evidence type="ECO:0000313" key="9">
    <source>
        <dbReference type="Proteomes" id="UP000253664"/>
    </source>
</evidence>
<keyword evidence="5" id="KW-0503">Monooxygenase</keyword>
<dbReference type="SUPFAM" id="SSF48264">
    <property type="entry name" value="Cytochrome P450"/>
    <property type="match status" value="1"/>
</dbReference>
<dbReference type="GO" id="GO:0020037">
    <property type="term" value="F:heme binding"/>
    <property type="evidence" value="ECO:0007669"/>
    <property type="project" value="InterPro"/>
</dbReference>
<dbReference type="PRINTS" id="PR00463">
    <property type="entry name" value="EP450I"/>
</dbReference>
<reference evidence="8 9" key="1">
    <citation type="journal article" date="2015" name="BMC Genomics">
        <title>Insights from the genome of Ophiocordyceps polyrhachis-furcata to pathogenicity and host specificity in insect fungi.</title>
        <authorList>
            <person name="Wichadakul D."/>
            <person name="Kobmoo N."/>
            <person name="Ingsriswang S."/>
            <person name="Tangphatsornruang S."/>
            <person name="Chantasingh D."/>
            <person name="Luangsa-ard J.J."/>
            <person name="Eurwilaichitr L."/>
        </authorList>
    </citation>
    <scope>NUCLEOTIDE SEQUENCE [LARGE SCALE GENOMIC DNA]</scope>
    <source>
        <strain evidence="8 9">BCC 54312</strain>
    </source>
</reference>
<dbReference type="OrthoDB" id="1103324at2759"/>
<keyword evidence="9" id="KW-1185">Reference proteome</keyword>
<feature type="transmembrane region" description="Helical" evidence="7">
    <location>
        <begin position="6"/>
        <end position="24"/>
    </location>
</feature>
<dbReference type="CDD" id="cd11065">
    <property type="entry name" value="CYP64-like"/>
    <property type="match status" value="1"/>
</dbReference>
<dbReference type="Pfam" id="PF00067">
    <property type="entry name" value="p450"/>
    <property type="match status" value="1"/>
</dbReference>
<evidence type="ECO:0000256" key="3">
    <source>
        <dbReference type="ARBA" id="ARBA00023002"/>
    </source>
</evidence>
<evidence type="ECO:0000256" key="7">
    <source>
        <dbReference type="SAM" id="Phobius"/>
    </source>
</evidence>
<evidence type="ECO:0000256" key="4">
    <source>
        <dbReference type="ARBA" id="ARBA00023004"/>
    </source>
</evidence>
<dbReference type="InterPro" id="IPR050364">
    <property type="entry name" value="Cytochrome_P450_fung"/>
</dbReference>
<dbReference type="GO" id="GO:0004497">
    <property type="term" value="F:monooxygenase activity"/>
    <property type="evidence" value="ECO:0007669"/>
    <property type="project" value="UniProtKB-KW"/>
</dbReference>
<gene>
    <name evidence="8" type="ORF">L249_1078</name>
</gene>
<evidence type="ECO:0000256" key="1">
    <source>
        <dbReference type="ARBA" id="ARBA00010617"/>
    </source>
</evidence>
<dbReference type="STRING" id="1330021.A0A367LCQ8"/>
<dbReference type="InterPro" id="IPR002401">
    <property type="entry name" value="Cyt_P450_E_grp-I"/>
</dbReference>
<dbReference type="PANTHER" id="PTHR46300">
    <property type="entry name" value="P450, PUTATIVE (EUROFUNG)-RELATED-RELATED"/>
    <property type="match status" value="1"/>
</dbReference>
<dbReference type="InterPro" id="IPR036396">
    <property type="entry name" value="Cyt_P450_sf"/>
</dbReference>
<accession>A0A367LCQ8</accession>
<comment type="caution">
    <text evidence="8">The sequence shown here is derived from an EMBL/GenBank/DDBJ whole genome shotgun (WGS) entry which is preliminary data.</text>
</comment>
<protein>
    <recommendedName>
        <fullName evidence="10">Cytochrome P450</fullName>
    </recommendedName>
</protein>
<dbReference type="AlphaFoldDB" id="A0A367LCQ8"/>
<keyword evidence="7" id="KW-0472">Membrane</keyword>
<comment type="similarity">
    <text evidence="1">Belongs to the cytochrome P450 family.</text>
</comment>
<dbReference type="InterPro" id="IPR001128">
    <property type="entry name" value="Cyt_P450"/>
</dbReference>